<dbReference type="Proteomes" id="UP000247515">
    <property type="component" value="Unassembled WGS sequence"/>
</dbReference>
<dbReference type="InterPro" id="IPR022169">
    <property type="entry name" value="DUF3701"/>
</dbReference>
<gene>
    <name evidence="1" type="ORF">C7400_12828</name>
</gene>
<sequence>MGRYLGDRREAGALSRGMLGEISQWVVAYAQTRNRADLAAAFVVRKTRTSGDSVARGIATLRDLPAPAPLITDAIDQWLSPRIVGALLAHGIRTPADLTVRILRRRPWWSSISGLVAADARRIEAFFAPHPALT</sequence>
<evidence type="ECO:0000313" key="1">
    <source>
        <dbReference type="EMBL" id="PXX07877.1"/>
    </source>
</evidence>
<reference evidence="1 2" key="1">
    <citation type="submission" date="2018-05" db="EMBL/GenBank/DDBJ databases">
        <title>Genomic Encyclopedia of Type Strains, Phase IV (KMG-V): Genome sequencing to study the core and pangenomes of soil and plant-associated prokaryotes.</title>
        <authorList>
            <person name="Whitman W."/>
        </authorList>
    </citation>
    <scope>NUCLEOTIDE SEQUENCE [LARGE SCALE GENOMIC DNA]</scope>
    <source>
        <strain evidence="1 2">SIr-6563</strain>
    </source>
</reference>
<keyword evidence="2" id="KW-1185">Reference proteome</keyword>
<organism evidence="1 2">
    <name type="scientific">Paraburkholderia tropica</name>
    <dbReference type="NCBI Taxonomy" id="92647"/>
    <lineage>
        <taxon>Bacteria</taxon>
        <taxon>Pseudomonadati</taxon>
        <taxon>Pseudomonadota</taxon>
        <taxon>Betaproteobacteria</taxon>
        <taxon>Burkholderiales</taxon>
        <taxon>Burkholderiaceae</taxon>
        <taxon>Paraburkholderia</taxon>
    </lineage>
</organism>
<dbReference type="EMBL" id="QJJV01000028">
    <property type="protein sequence ID" value="PXX07877.1"/>
    <property type="molecule type" value="Genomic_DNA"/>
</dbReference>
<comment type="caution">
    <text evidence="1">The sequence shown here is derived from an EMBL/GenBank/DDBJ whole genome shotgun (WGS) entry which is preliminary data.</text>
</comment>
<name>A0ABX5MEM5_9BURK</name>
<protein>
    <submittedName>
        <fullName evidence="1">Integrase protein</fullName>
    </submittedName>
</protein>
<dbReference type="Pfam" id="PF12482">
    <property type="entry name" value="DUF3701"/>
    <property type="match status" value="1"/>
</dbReference>
<accession>A0ABX5MEM5</accession>
<proteinExistence type="predicted"/>
<evidence type="ECO:0000313" key="2">
    <source>
        <dbReference type="Proteomes" id="UP000247515"/>
    </source>
</evidence>